<evidence type="ECO:0000256" key="1">
    <source>
        <dbReference type="SAM" id="MobiDB-lite"/>
    </source>
</evidence>
<proteinExistence type="predicted"/>
<dbReference type="Gene3D" id="4.10.240.10">
    <property type="entry name" value="Zn(2)-C6 fungal-type DNA-binding domain"/>
    <property type="match status" value="1"/>
</dbReference>
<sequence>MACKSCRKRKVKCLPLDEQPGRRCERCMTEGLECRYVSVADDNSPARGQVPPLTQGSFDAGNTGTSSPDGAAQGVLGDTHQWPHTLQNNSAYAAAPRQAFDVSGSANNTSSVGRVDILPYGTSSGYEEDYQQRLEDTHDGGHAVSVSHAVDPWPGQVHQGSHLYQDYDISPIQYASSSTTNFIGHTGGLITPIASTPRQVPCHPSFCTFSQASSSSWLHIDGACPYPHYCNICIQAQRPYF</sequence>
<evidence type="ECO:0000313" key="3">
    <source>
        <dbReference type="EMBL" id="GLB33714.1"/>
    </source>
</evidence>
<comment type="caution">
    <text evidence="3">The sequence shown here is derived from an EMBL/GenBank/DDBJ whole genome shotgun (WGS) entry which is preliminary data.</text>
</comment>
<evidence type="ECO:0000313" key="4">
    <source>
        <dbReference type="Proteomes" id="UP001063166"/>
    </source>
</evidence>
<dbReference type="Proteomes" id="UP001063166">
    <property type="component" value="Unassembled WGS sequence"/>
</dbReference>
<accession>A0A9P3UHD4</accession>
<dbReference type="Pfam" id="PF00172">
    <property type="entry name" value="Zn_clus"/>
    <property type="match status" value="1"/>
</dbReference>
<dbReference type="InterPro" id="IPR036864">
    <property type="entry name" value="Zn2-C6_fun-type_DNA-bd_sf"/>
</dbReference>
<evidence type="ECO:0000259" key="2">
    <source>
        <dbReference type="PROSITE" id="PS50048"/>
    </source>
</evidence>
<protein>
    <recommendedName>
        <fullName evidence="2">Zn(2)-C6 fungal-type domain-containing protein</fullName>
    </recommendedName>
</protein>
<dbReference type="GO" id="GO:0000981">
    <property type="term" value="F:DNA-binding transcription factor activity, RNA polymerase II-specific"/>
    <property type="evidence" value="ECO:0007669"/>
    <property type="project" value="InterPro"/>
</dbReference>
<dbReference type="EMBL" id="BRPK01000001">
    <property type="protein sequence ID" value="GLB33714.1"/>
    <property type="molecule type" value="Genomic_DNA"/>
</dbReference>
<name>A0A9P3UHD4_LYOSH</name>
<dbReference type="PROSITE" id="PS00463">
    <property type="entry name" value="ZN2_CY6_FUNGAL_1"/>
    <property type="match status" value="1"/>
</dbReference>
<dbReference type="InterPro" id="IPR001138">
    <property type="entry name" value="Zn2Cys6_DnaBD"/>
</dbReference>
<dbReference type="OrthoDB" id="39175at2759"/>
<dbReference type="AlphaFoldDB" id="A0A9P3UHD4"/>
<dbReference type="GO" id="GO:0008270">
    <property type="term" value="F:zinc ion binding"/>
    <property type="evidence" value="ECO:0007669"/>
    <property type="project" value="InterPro"/>
</dbReference>
<dbReference type="CDD" id="cd00067">
    <property type="entry name" value="GAL4"/>
    <property type="match status" value="1"/>
</dbReference>
<keyword evidence="4" id="KW-1185">Reference proteome</keyword>
<feature type="compositionally biased region" description="Polar residues" evidence="1">
    <location>
        <begin position="52"/>
        <end position="68"/>
    </location>
</feature>
<feature type="region of interest" description="Disordered" evidence="1">
    <location>
        <begin position="42"/>
        <end position="70"/>
    </location>
</feature>
<organism evidence="3 4">
    <name type="scientific">Lyophyllum shimeji</name>
    <name type="common">Hon-shimeji</name>
    <name type="synonym">Tricholoma shimeji</name>
    <dbReference type="NCBI Taxonomy" id="47721"/>
    <lineage>
        <taxon>Eukaryota</taxon>
        <taxon>Fungi</taxon>
        <taxon>Dikarya</taxon>
        <taxon>Basidiomycota</taxon>
        <taxon>Agaricomycotina</taxon>
        <taxon>Agaricomycetes</taxon>
        <taxon>Agaricomycetidae</taxon>
        <taxon>Agaricales</taxon>
        <taxon>Tricholomatineae</taxon>
        <taxon>Lyophyllaceae</taxon>
        <taxon>Lyophyllum</taxon>
    </lineage>
</organism>
<feature type="domain" description="Zn(2)-C6 fungal-type" evidence="2">
    <location>
        <begin position="2"/>
        <end position="36"/>
    </location>
</feature>
<dbReference type="SUPFAM" id="SSF57701">
    <property type="entry name" value="Zn2/Cys6 DNA-binding domain"/>
    <property type="match status" value="1"/>
</dbReference>
<reference evidence="3" key="1">
    <citation type="submission" date="2022-07" db="EMBL/GenBank/DDBJ databases">
        <title>The genome of Lyophyllum shimeji provides insight into the initial evolution of ectomycorrhizal fungal genome.</title>
        <authorList>
            <person name="Kobayashi Y."/>
            <person name="Shibata T."/>
            <person name="Hirakawa H."/>
            <person name="Shigenobu S."/>
            <person name="Nishiyama T."/>
            <person name="Yamada A."/>
            <person name="Hasebe M."/>
            <person name="Kawaguchi M."/>
        </authorList>
    </citation>
    <scope>NUCLEOTIDE SEQUENCE</scope>
    <source>
        <strain evidence="3">AT787</strain>
    </source>
</reference>
<dbReference type="PROSITE" id="PS50048">
    <property type="entry name" value="ZN2_CY6_FUNGAL_2"/>
    <property type="match status" value="1"/>
</dbReference>
<gene>
    <name evidence="3" type="ORF">LshimejAT787_0105980</name>
</gene>